<dbReference type="InterPro" id="IPR052192">
    <property type="entry name" value="Insect_Ionotropic_Sensory_Rcpt"/>
</dbReference>
<evidence type="ECO:0000256" key="2">
    <source>
        <dbReference type="ARBA" id="ARBA00008685"/>
    </source>
</evidence>
<feature type="transmembrane region" description="Helical" evidence="9">
    <location>
        <begin position="66"/>
        <end position="85"/>
    </location>
</feature>
<organism evidence="12 13">
    <name type="scientific">Daphnia sinensis</name>
    <dbReference type="NCBI Taxonomy" id="1820382"/>
    <lineage>
        <taxon>Eukaryota</taxon>
        <taxon>Metazoa</taxon>
        <taxon>Ecdysozoa</taxon>
        <taxon>Arthropoda</taxon>
        <taxon>Crustacea</taxon>
        <taxon>Branchiopoda</taxon>
        <taxon>Diplostraca</taxon>
        <taxon>Cladocera</taxon>
        <taxon>Anomopoda</taxon>
        <taxon>Daphniidae</taxon>
        <taxon>Daphnia</taxon>
        <taxon>Daphnia similis group</taxon>
    </lineage>
</organism>
<evidence type="ECO:0000256" key="8">
    <source>
        <dbReference type="ARBA" id="ARBA00023180"/>
    </source>
</evidence>
<comment type="subcellular location">
    <subcellularLocation>
        <location evidence="1">Cell membrane</location>
        <topology evidence="1">Multi-pass membrane protein</topology>
    </subcellularLocation>
</comment>
<evidence type="ECO:0000256" key="7">
    <source>
        <dbReference type="ARBA" id="ARBA00023170"/>
    </source>
</evidence>
<evidence type="ECO:0000259" key="11">
    <source>
        <dbReference type="Pfam" id="PF00060"/>
    </source>
</evidence>
<dbReference type="Proteomes" id="UP000820818">
    <property type="component" value="Linkage Group LG5"/>
</dbReference>
<feature type="chain" id="PRO_5042203365" description="Ionotropic glutamate receptor C-terminal domain-containing protein" evidence="10">
    <location>
        <begin position="19"/>
        <end position="252"/>
    </location>
</feature>
<keyword evidence="8" id="KW-0325">Glycoprotein</keyword>
<dbReference type="GO" id="GO:0015276">
    <property type="term" value="F:ligand-gated monoatomic ion channel activity"/>
    <property type="evidence" value="ECO:0007669"/>
    <property type="project" value="InterPro"/>
</dbReference>
<reference evidence="12 13" key="1">
    <citation type="submission" date="2022-05" db="EMBL/GenBank/DDBJ databases">
        <title>A multi-omics perspective on studying reproductive biology in Daphnia sinensis.</title>
        <authorList>
            <person name="Jia J."/>
        </authorList>
    </citation>
    <scope>NUCLEOTIDE SEQUENCE [LARGE SCALE GENOMIC DNA]</scope>
    <source>
        <strain evidence="12 13">WSL</strain>
    </source>
</reference>
<evidence type="ECO:0000256" key="9">
    <source>
        <dbReference type="SAM" id="Phobius"/>
    </source>
</evidence>
<comment type="caution">
    <text evidence="12">The sequence shown here is derived from an EMBL/GenBank/DDBJ whole genome shotgun (WGS) entry which is preliminary data.</text>
</comment>
<accession>A0AAD5KSI8</accession>
<keyword evidence="3" id="KW-1003">Cell membrane</keyword>
<evidence type="ECO:0000256" key="4">
    <source>
        <dbReference type="ARBA" id="ARBA00022692"/>
    </source>
</evidence>
<dbReference type="Gene3D" id="1.10.287.70">
    <property type="match status" value="1"/>
</dbReference>
<feature type="transmembrane region" description="Helical" evidence="9">
    <location>
        <begin position="223"/>
        <end position="243"/>
    </location>
</feature>
<evidence type="ECO:0000313" key="13">
    <source>
        <dbReference type="Proteomes" id="UP000820818"/>
    </source>
</evidence>
<name>A0AAD5KSI8_9CRUS</name>
<comment type="similarity">
    <text evidence="2">Belongs to the glutamate-gated ion channel (TC 1.A.10.1) family.</text>
</comment>
<dbReference type="Pfam" id="PF00060">
    <property type="entry name" value="Lig_chan"/>
    <property type="match status" value="1"/>
</dbReference>
<keyword evidence="5 9" id="KW-1133">Transmembrane helix</keyword>
<dbReference type="EMBL" id="WJBH02000005">
    <property type="protein sequence ID" value="KAI9558699.1"/>
    <property type="molecule type" value="Genomic_DNA"/>
</dbReference>
<dbReference type="AlphaFoldDB" id="A0AAD5KSI8"/>
<gene>
    <name evidence="12" type="ORF">GHT06_015488</name>
</gene>
<keyword evidence="6 9" id="KW-0472">Membrane</keyword>
<evidence type="ECO:0000256" key="6">
    <source>
        <dbReference type="ARBA" id="ARBA00023136"/>
    </source>
</evidence>
<keyword evidence="4 9" id="KW-0812">Transmembrane</keyword>
<keyword evidence="13" id="KW-1185">Reference proteome</keyword>
<dbReference type="PANTHER" id="PTHR42643">
    <property type="entry name" value="IONOTROPIC RECEPTOR 20A-RELATED"/>
    <property type="match status" value="1"/>
</dbReference>
<evidence type="ECO:0000256" key="1">
    <source>
        <dbReference type="ARBA" id="ARBA00004651"/>
    </source>
</evidence>
<evidence type="ECO:0000256" key="5">
    <source>
        <dbReference type="ARBA" id="ARBA00022989"/>
    </source>
</evidence>
<feature type="signal peptide" evidence="10">
    <location>
        <begin position="1"/>
        <end position="18"/>
    </location>
</feature>
<keyword evidence="10" id="KW-0732">Signal</keyword>
<protein>
    <recommendedName>
        <fullName evidence="11">Ionotropic glutamate receptor C-terminal domain-containing protein</fullName>
    </recommendedName>
</protein>
<evidence type="ECO:0000256" key="10">
    <source>
        <dbReference type="SAM" id="SignalP"/>
    </source>
</evidence>
<feature type="domain" description="Ionotropic glutamate receptor C-terminal" evidence="11">
    <location>
        <begin position="5"/>
        <end position="234"/>
    </location>
</feature>
<dbReference type="InterPro" id="IPR001320">
    <property type="entry name" value="Iontro_rcpt_C"/>
</dbReference>
<evidence type="ECO:0000313" key="12">
    <source>
        <dbReference type="EMBL" id="KAI9558699.1"/>
    </source>
</evidence>
<evidence type="ECO:0000256" key="3">
    <source>
        <dbReference type="ARBA" id="ARBA00022475"/>
    </source>
</evidence>
<dbReference type="PANTHER" id="PTHR42643:SF24">
    <property type="entry name" value="IONOTROPIC RECEPTOR 60A"/>
    <property type="match status" value="1"/>
</dbReference>
<dbReference type="GO" id="GO:0050906">
    <property type="term" value="P:detection of stimulus involved in sensory perception"/>
    <property type="evidence" value="ECO:0007669"/>
    <property type="project" value="UniProtKB-ARBA"/>
</dbReference>
<dbReference type="GO" id="GO:0005886">
    <property type="term" value="C:plasma membrane"/>
    <property type="evidence" value="ECO:0007669"/>
    <property type="project" value="UniProtKB-SubCell"/>
</dbReference>
<proteinExistence type="inferred from homology"/>
<keyword evidence="7" id="KW-0675">Receptor</keyword>
<sequence>MVLISLLAVAGCFAVTAALNLHGNGIRWNRMFLIGDYIFHLIAILTNQGEVITLSNQSNRLAKLPFRLAASVWCLFALVMVNVYSGTLTAHLTTRKMSTPPKDSIEVIEKGILTYLILDDGLGREVILLVNYLDYRIGKDFEETGKCRFHVGTPTRGYSFTALLLRKGNIYRSSMNQGVLDLYQTGLVDYWSSKFGNRGLKLCQSTKMTKKSKELHRLNTTDLAGAFLILGIGLQLSLLIFLVEQCRRCNTR</sequence>